<protein>
    <submittedName>
        <fullName evidence="4">Palmitoyltransferase putative</fullName>
    </submittedName>
</protein>
<keyword evidence="2" id="KW-0040">ANK repeat</keyword>
<dbReference type="EMBL" id="FR824305">
    <property type="protein sequence ID" value="CCA24805.1"/>
    <property type="molecule type" value="Genomic_DNA"/>
</dbReference>
<dbReference type="InterPro" id="IPR036770">
    <property type="entry name" value="Ankyrin_rpt-contain_sf"/>
</dbReference>
<organism evidence="4">
    <name type="scientific">Albugo laibachii Nc14</name>
    <dbReference type="NCBI Taxonomy" id="890382"/>
    <lineage>
        <taxon>Eukaryota</taxon>
        <taxon>Sar</taxon>
        <taxon>Stramenopiles</taxon>
        <taxon>Oomycota</taxon>
        <taxon>Peronosporomycetes</taxon>
        <taxon>Albuginales</taxon>
        <taxon>Albuginaceae</taxon>
        <taxon>Albugo</taxon>
    </lineage>
</organism>
<evidence type="ECO:0000256" key="1">
    <source>
        <dbReference type="ARBA" id="ARBA00022737"/>
    </source>
</evidence>
<keyword evidence="4" id="KW-0808">Transferase</keyword>
<reference evidence="4" key="1">
    <citation type="journal article" date="2011" name="PLoS Biol.">
        <title>Gene gain and loss during evolution of obligate parasitism in the white rust pathogen of Arabidopsis thaliana.</title>
        <authorList>
            <person name="Kemen E."/>
            <person name="Gardiner A."/>
            <person name="Schultz-Larsen T."/>
            <person name="Kemen A.C."/>
            <person name="Balmuth A.L."/>
            <person name="Robert-Seilaniantz A."/>
            <person name="Bailey K."/>
            <person name="Holub E."/>
            <person name="Studholme D.J."/>
            <person name="Maclean D."/>
            <person name="Jones J.D."/>
        </authorList>
    </citation>
    <scope>NUCLEOTIDE SEQUENCE</scope>
</reference>
<proteinExistence type="predicted"/>
<keyword evidence="3" id="KW-0472">Membrane</keyword>
<feature type="transmembrane region" description="Helical" evidence="3">
    <location>
        <begin position="177"/>
        <end position="198"/>
    </location>
</feature>
<evidence type="ECO:0000256" key="2">
    <source>
        <dbReference type="ARBA" id="ARBA00023043"/>
    </source>
</evidence>
<dbReference type="PANTHER" id="PTHR24201:SF15">
    <property type="entry name" value="ANKYRIN REPEAT DOMAIN-CONTAINING PROTEIN 66"/>
    <property type="match status" value="1"/>
</dbReference>
<gene>
    <name evidence="4" type="primary">AlNc14C260G9786</name>
    <name evidence="4" type="ORF">ALNC14_109490</name>
</gene>
<evidence type="ECO:0000256" key="3">
    <source>
        <dbReference type="SAM" id="Phobius"/>
    </source>
</evidence>
<dbReference type="AlphaFoldDB" id="F0WTW1"/>
<keyword evidence="3" id="KW-1133">Transmembrane helix</keyword>
<reference evidence="4" key="2">
    <citation type="submission" date="2011-02" db="EMBL/GenBank/DDBJ databases">
        <authorList>
            <person name="MacLean D."/>
        </authorList>
    </citation>
    <scope>NUCLEOTIDE SEQUENCE</scope>
</reference>
<dbReference type="InterPro" id="IPR050776">
    <property type="entry name" value="Ank_Repeat/CDKN_Inhibitor"/>
</dbReference>
<accession>F0WTW1</accession>
<dbReference type="GO" id="GO:0016740">
    <property type="term" value="F:transferase activity"/>
    <property type="evidence" value="ECO:0007669"/>
    <property type="project" value="UniProtKB-KW"/>
</dbReference>
<evidence type="ECO:0000313" key="4">
    <source>
        <dbReference type="EMBL" id="CCA24805.1"/>
    </source>
</evidence>
<keyword evidence="1" id="KW-0677">Repeat</keyword>
<dbReference type="HOGENOM" id="CLU_1296414_0_0_1"/>
<keyword evidence="3" id="KW-0812">Transmembrane</keyword>
<dbReference type="Gene3D" id="1.25.40.20">
    <property type="entry name" value="Ankyrin repeat-containing domain"/>
    <property type="match status" value="1"/>
</dbReference>
<sequence length="213" mass="23558">MDQIMKDIKMDTRLMDAGSRMSWLRNKIYRALDEEGLQNYVEQVDAKRIVNRMVEGLEPAGGANTNSTDSRGATALHWEVFEGYQYTAMLVVGYHADQSIVDSELQTPVMIACALGDAFLAKQLVVEGACIRHKDRHGRTAMDIAKEGGSSDTISALKAGASDRLVSRISWNGGAAFFFWITVILPESISVIFGTFCVKSANRNFYLADGMWC</sequence>
<dbReference type="SUPFAM" id="SSF48403">
    <property type="entry name" value="Ankyrin repeat"/>
    <property type="match status" value="1"/>
</dbReference>
<name>F0WTW1_9STRA</name>
<dbReference type="PANTHER" id="PTHR24201">
    <property type="entry name" value="ANK_REP_REGION DOMAIN-CONTAINING PROTEIN"/>
    <property type="match status" value="1"/>
</dbReference>